<dbReference type="Gene3D" id="2.30.40.10">
    <property type="entry name" value="Urease, subunit C, domain 1"/>
    <property type="match status" value="1"/>
</dbReference>
<evidence type="ECO:0000259" key="2">
    <source>
        <dbReference type="Pfam" id="PF01979"/>
    </source>
</evidence>
<dbReference type="GO" id="GO:0016811">
    <property type="term" value="F:hydrolase activity, acting on carbon-nitrogen (but not peptide) bonds, in linear amides"/>
    <property type="evidence" value="ECO:0007669"/>
    <property type="project" value="InterPro"/>
</dbReference>
<dbReference type="InterPro" id="IPR006680">
    <property type="entry name" value="Amidohydro-rel"/>
</dbReference>
<dbReference type="InterPro" id="IPR023100">
    <property type="entry name" value="D-aminoacylase_insert_dom_sf"/>
</dbReference>
<dbReference type="InterPro" id="IPR050378">
    <property type="entry name" value="Metallo-dep_Hydrolases_sf"/>
</dbReference>
<dbReference type="InterPro" id="IPR011059">
    <property type="entry name" value="Metal-dep_hydrolase_composite"/>
</dbReference>
<reference evidence="4" key="1">
    <citation type="submission" date="2017-09" db="EMBL/GenBank/DDBJ databases">
        <title>Depth-based differentiation of microbial function through sediment-hosted aquifers and enrichment of novel symbionts in the deep terrestrial subsurface.</title>
        <authorList>
            <person name="Probst A.J."/>
            <person name="Ladd B."/>
            <person name="Jarett J.K."/>
            <person name="Geller-Mcgrath D.E."/>
            <person name="Sieber C.M.K."/>
            <person name="Emerson J.B."/>
            <person name="Anantharaman K."/>
            <person name="Thomas B.C."/>
            <person name="Malmstrom R."/>
            <person name="Stieglmeier M."/>
            <person name="Klingl A."/>
            <person name="Woyke T."/>
            <person name="Ryan C.M."/>
            <person name="Banfield J.F."/>
        </authorList>
    </citation>
    <scope>NUCLEOTIDE SEQUENCE [LARGE SCALE GENOMIC DNA]</scope>
</reference>
<evidence type="ECO:0000313" key="4">
    <source>
        <dbReference type="Proteomes" id="UP000230922"/>
    </source>
</evidence>
<dbReference type="Proteomes" id="UP000230922">
    <property type="component" value="Unassembled WGS sequence"/>
</dbReference>
<dbReference type="PANTHER" id="PTHR11647:SF1">
    <property type="entry name" value="COLLAPSIN RESPONSE MEDIATOR PROTEIN"/>
    <property type="match status" value="1"/>
</dbReference>
<dbReference type="SUPFAM" id="SSF51338">
    <property type="entry name" value="Composite domain of metallo-dependent hydrolases"/>
    <property type="match status" value="1"/>
</dbReference>
<name>A0A2H0VAZ1_9BACT</name>
<evidence type="ECO:0000256" key="1">
    <source>
        <dbReference type="ARBA" id="ARBA00001947"/>
    </source>
</evidence>
<dbReference type="SUPFAM" id="SSF51556">
    <property type="entry name" value="Metallo-dependent hydrolases"/>
    <property type="match status" value="1"/>
</dbReference>
<dbReference type="Gene3D" id="3.20.20.140">
    <property type="entry name" value="Metal-dependent hydrolases"/>
    <property type="match status" value="1"/>
</dbReference>
<comment type="caution">
    <text evidence="3">The sequence shown here is derived from an EMBL/GenBank/DDBJ whole genome shotgun (WGS) entry which is preliminary data.</text>
</comment>
<sequence>MYNLLIKNGKVIDGTGKNGEILDIAVEGDKIVNIAPNISVKAGNTIDAKEKIVAPGFVDIQNHSDSYWQIFDNPSLHSLTSQGFTTILTGNCGGSLAPLFSSEALLSIQKWHDLSGANINWQTFSEYLNELSKKSIACNVASLAGYSTLRRGVVGDQVRSLEKQEMELLNRTLEESLDAGAFGLSSGLSYSHEIIISELELFHLARTLKKNKSLFSVHLRNEGDEIVEALDEVLDIAKNTEVNLKISHLKIKGKNNWNKFDQITERLDNAYHKGINVHFDVYPYDTVWQPLYSYLPKWATTGGRVLLLKQLKDPVQKNKILMYLGSQHVRFGDLFVASTSSKLNFVGKTLNQIAKNLEITSEAALLNLIENGGSEVLVFEKNLDENQVKNFTAHALSFIATDGAGFKNNVQGKLVHPRCFGTAPKGIELVKQAGGSIEQAIKKLSYGPSQKLGLNKRGSLQIGNFADIVIFDENKFTGKATYQNPYQYSAGMEEVFVNGKAVISEGKFTGNLPGYVLRKK</sequence>
<dbReference type="PANTHER" id="PTHR11647">
    <property type="entry name" value="HYDRANTOINASE/DIHYDROPYRIMIDINASE FAMILY MEMBER"/>
    <property type="match status" value="1"/>
</dbReference>
<gene>
    <name evidence="3" type="ORF">COT92_02070</name>
</gene>
<dbReference type="AlphaFoldDB" id="A0A2H0VAZ1"/>
<organism evidence="3 4">
    <name type="scientific">Candidatus Doudnabacteria bacterium CG10_big_fil_rev_8_21_14_0_10_42_18</name>
    <dbReference type="NCBI Taxonomy" id="1974552"/>
    <lineage>
        <taxon>Bacteria</taxon>
        <taxon>Candidatus Doudnaibacteriota</taxon>
    </lineage>
</organism>
<dbReference type="Pfam" id="PF01979">
    <property type="entry name" value="Amidohydro_1"/>
    <property type="match status" value="1"/>
</dbReference>
<dbReference type="EMBL" id="PFAK01000036">
    <property type="protein sequence ID" value="PIR96256.1"/>
    <property type="molecule type" value="Genomic_DNA"/>
</dbReference>
<evidence type="ECO:0000313" key="3">
    <source>
        <dbReference type="EMBL" id="PIR96256.1"/>
    </source>
</evidence>
<proteinExistence type="predicted"/>
<comment type="cofactor">
    <cofactor evidence="1">
        <name>Zn(2+)</name>
        <dbReference type="ChEBI" id="CHEBI:29105"/>
    </cofactor>
</comment>
<accession>A0A2H0VAZ1</accession>
<protein>
    <recommendedName>
        <fullName evidence="2">Amidohydrolase-related domain-containing protein</fullName>
    </recommendedName>
</protein>
<dbReference type="Gene3D" id="3.30.1490.130">
    <property type="entry name" value="D-aminoacylase. Domain 3"/>
    <property type="match status" value="1"/>
</dbReference>
<dbReference type="InterPro" id="IPR032466">
    <property type="entry name" value="Metal_Hydrolase"/>
</dbReference>
<feature type="domain" description="Amidohydrolase-related" evidence="2">
    <location>
        <begin position="364"/>
        <end position="502"/>
    </location>
</feature>